<evidence type="ECO:0000256" key="1">
    <source>
        <dbReference type="SAM" id="MobiDB-lite"/>
    </source>
</evidence>
<sequence>MDVRYHTRSRFSPEVSSFTWVNPKQNPLSPQLIPPKSSPVSRIPPKLPPVPKAGLGLGKMAARLRGGLPGTALMVGLTLLEWWLDQPAPPPPNSQPLPPGTVPGDYALNPSKTYLVRVCGKSKKQKLSKISPNLR</sequence>
<feature type="compositionally biased region" description="Pro residues" evidence="1">
    <location>
        <begin position="87"/>
        <end position="101"/>
    </location>
</feature>
<comment type="caution">
    <text evidence="2">The sequence shown here is derived from an EMBL/GenBank/DDBJ whole genome shotgun (WGS) entry which is preliminary data.</text>
</comment>
<accession>A0A5A5RZM1</accession>
<dbReference type="AlphaFoldDB" id="A0A5A5RZM1"/>
<evidence type="ECO:0000313" key="3">
    <source>
        <dbReference type="Proteomes" id="UP000324689"/>
    </source>
</evidence>
<dbReference type="Proteomes" id="UP000324689">
    <property type="component" value="Unassembled WGS sequence"/>
</dbReference>
<feature type="region of interest" description="Disordered" evidence="1">
    <location>
        <begin position="26"/>
        <end position="54"/>
    </location>
</feature>
<evidence type="ECO:0000313" key="2">
    <source>
        <dbReference type="EMBL" id="GCA82004.1"/>
    </source>
</evidence>
<dbReference type="EMBL" id="BHVQ01000107">
    <property type="protein sequence ID" value="GCA82004.1"/>
    <property type="molecule type" value="Genomic_DNA"/>
</dbReference>
<protein>
    <submittedName>
        <fullName evidence="2">Uncharacterized protein</fullName>
    </submittedName>
</protein>
<proteinExistence type="predicted"/>
<dbReference type="RefSeq" id="WP_149977087.1">
    <property type="nucleotide sequence ID" value="NZ_BHVQ01000107.1"/>
</dbReference>
<organism evidence="2 3">
    <name type="scientific">Microcystis aeruginosa NIES-2521</name>
    <dbReference type="NCBI Taxonomy" id="2303983"/>
    <lineage>
        <taxon>Bacteria</taxon>
        <taxon>Bacillati</taxon>
        <taxon>Cyanobacteriota</taxon>
        <taxon>Cyanophyceae</taxon>
        <taxon>Oscillatoriophycideae</taxon>
        <taxon>Chroococcales</taxon>
        <taxon>Microcystaceae</taxon>
        <taxon>Microcystis</taxon>
    </lineage>
</organism>
<gene>
    <name evidence="2" type="ORF">MiTs_04026</name>
</gene>
<reference evidence="2 3" key="1">
    <citation type="submission" date="2018-09" db="EMBL/GenBank/DDBJ databases">
        <title>Evolutionary history of phycoerythrin pigmentation in the water bloom-forming cyanobacterium Microcystis aeruginosa.</title>
        <authorList>
            <person name="Tanabe Y."/>
            <person name="Tanabe Y."/>
            <person name="Yamaguchi H."/>
        </authorList>
    </citation>
    <scope>NUCLEOTIDE SEQUENCE [LARGE SCALE GENOMIC DNA]</scope>
    <source>
        <strain evidence="2 3">NIES-2521</strain>
    </source>
</reference>
<name>A0A5A5RZM1_MICAE</name>
<feature type="region of interest" description="Disordered" evidence="1">
    <location>
        <begin position="85"/>
        <end position="105"/>
    </location>
</feature>